<dbReference type="PANTHER" id="PTHR14440">
    <property type="entry name" value="DNA-DIRECTED RNA POLYMERASE I SUBUNIT RPA49"/>
    <property type="match status" value="1"/>
</dbReference>
<name>A0AAD5YU43_9AGAR</name>
<dbReference type="GO" id="GO:0005730">
    <property type="term" value="C:nucleolus"/>
    <property type="evidence" value="ECO:0007669"/>
    <property type="project" value="UniProtKB-SubCell"/>
</dbReference>
<protein>
    <recommendedName>
        <fullName evidence="9">Rpa49 subunit specific to nuclear RNA polymerase I</fullName>
    </recommendedName>
</protein>
<dbReference type="GO" id="GO:0003677">
    <property type="term" value="F:DNA binding"/>
    <property type="evidence" value="ECO:0007669"/>
    <property type="project" value="InterPro"/>
</dbReference>
<proteinExistence type="inferred from homology"/>
<evidence type="ECO:0000256" key="4">
    <source>
        <dbReference type="ARBA" id="ARBA00023163"/>
    </source>
</evidence>
<dbReference type="AlphaFoldDB" id="A0AAD5YU43"/>
<dbReference type="GO" id="GO:0006351">
    <property type="term" value="P:DNA-templated transcription"/>
    <property type="evidence" value="ECO:0007669"/>
    <property type="project" value="InterPro"/>
</dbReference>
<dbReference type="Pfam" id="PF06870">
    <property type="entry name" value="RNA_pol_I_A49"/>
    <property type="match status" value="2"/>
</dbReference>
<comment type="caution">
    <text evidence="7">The sequence shown here is derived from an EMBL/GenBank/DDBJ whole genome shotgun (WGS) entry which is preliminary data.</text>
</comment>
<comment type="similarity">
    <text evidence="2">Belongs to the eukaryotic RPA49/POLR1E RNA polymerase subunit family.</text>
</comment>
<reference evidence="7" key="1">
    <citation type="submission" date="2022-07" db="EMBL/GenBank/DDBJ databases">
        <title>Genome Sequence of Leucocoprinus birnbaumii.</title>
        <authorList>
            <person name="Buettner E."/>
        </authorList>
    </citation>
    <scope>NUCLEOTIDE SEQUENCE</scope>
    <source>
        <strain evidence="7">VT141</strain>
    </source>
</reference>
<keyword evidence="4" id="KW-0804">Transcription</keyword>
<gene>
    <name evidence="7" type="ORF">NP233_g3247</name>
</gene>
<dbReference type="EMBL" id="JANIEX010000152">
    <property type="protein sequence ID" value="KAJ3572194.1"/>
    <property type="molecule type" value="Genomic_DNA"/>
</dbReference>
<evidence type="ECO:0000313" key="8">
    <source>
        <dbReference type="Proteomes" id="UP001213000"/>
    </source>
</evidence>
<evidence type="ECO:0008006" key="9">
    <source>
        <dbReference type="Google" id="ProtNLM"/>
    </source>
</evidence>
<dbReference type="InterPro" id="IPR009668">
    <property type="entry name" value="RNA_pol-assoc_fac_A49-like"/>
</dbReference>
<keyword evidence="5" id="KW-0539">Nucleus</keyword>
<accession>A0AAD5YU43</accession>
<comment type="subcellular location">
    <subcellularLocation>
        <location evidence="1">Nucleus</location>
        <location evidence="1">Nucleolus</location>
    </subcellularLocation>
</comment>
<evidence type="ECO:0000256" key="2">
    <source>
        <dbReference type="ARBA" id="ARBA00009430"/>
    </source>
</evidence>
<feature type="compositionally biased region" description="Polar residues" evidence="6">
    <location>
        <begin position="18"/>
        <end position="28"/>
    </location>
</feature>
<evidence type="ECO:0000256" key="5">
    <source>
        <dbReference type="ARBA" id="ARBA00023242"/>
    </source>
</evidence>
<evidence type="ECO:0000256" key="6">
    <source>
        <dbReference type="SAM" id="MobiDB-lite"/>
    </source>
</evidence>
<evidence type="ECO:0000313" key="7">
    <source>
        <dbReference type="EMBL" id="KAJ3572194.1"/>
    </source>
</evidence>
<dbReference type="GO" id="GO:0000428">
    <property type="term" value="C:DNA-directed RNA polymerase complex"/>
    <property type="evidence" value="ECO:0007669"/>
    <property type="project" value="UniProtKB-KW"/>
</dbReference>
<evidence type="ECO:0000256" key="3">
    <source>
        <dbReference type="ARBA" id="ARBA00022478"/>
    </source>
</evidence>
<dbReference type="Proteomes" id="UP001213000">
    <property type="component" value="Unassembled WGS sequence"/>
</dbReference>
<sequence length="453" mass="49969">MTDPKTTSKKRKRDHEQATVTVSSSNHTPGPLLAVYPASQPPASISFKSYSRKRSRSEGVNDAEDILIAGETDQVEFVTNEEESRRVAESGCRYIVALHNKRTGAVSLLPSAKTPHVLQRTVKALKSIQTADAPTTTVYQQARTTLGETFGTKKAKAAIRAQERNKVDVGAMEGVMGYLMEGIEKGAEGLMTAGTSEEAKEAADNNRLIPPFSTTATEPDDIYALHSIIPENEWKALSISAFDETTSHKDRIALLPHTRSQWVTAHMHRWGNPGSGKERKKNLKLLLYISALFAFRNAADRRDFNTDQIRERLSALPSIVVDGLLSRFTEKARGSTSHQSTSATKTFLLTNLFALCLKVDNFATNTATLSNDLSISKDQYACFAHLSSIVSQPPFPFLMNIRVNQLFKSLGCKVSTLNQLERTKHGVSDSGDSKYATLSAPLVFPKPRQKRRN</sequence>
<keyword evidence="3" id="KW-0240">DNA-directed RNA polymerase</keyword>
<evidence type="ECO:0000256" key="1">
    <source>
        <dbReference type="ARBA" id="ARBA00004604"/>
    </source>
</evidence>
<organism evidence="7 8">
    <name type="scientific">Leucocoprinus birnbaumii</name>
    <dbReference type="NCBI Taxonomy" id="56174"/>
    <lineage>
        <taxon>Eukaryota</taxon>
        <taxon>Fungi</taxon>
        <taxon>Dikarya</taxon>
        <taxon>Basidiomycota</taxon>
        <taxon>Agaricomycotina</taxon>
        <taxon>Agaricomycetes</taxon>
        <taxon>Agaricomycetidae</taxon>
        <taxon>Agaricales</taxon>
        <taxon>Agaricineae</taxon>
        <taxon>Agaricaceae</taxon>
        <taxon>Leucocoprinus</taxon>
    </lineage>
</organism>
<feature type="region of interest" description="Disordered" evidence="6">
    <location>
        <begin position="1"/>
        <end position="44"/>
    </location>
</feature>
<keyword evidence="8" id="KW-1185">Reference proteome</keyword>